<dbReference type="Proteomes" id="UP000092154">
    <property type="component" value="Unassembled WGS sequence"/>
</dbReference>
<keyword evidence="1" id="KW-0732">Signal</keyword>
<dbReference type="OrthoDB" id="10029320at2759"/>
<dbReference type="EMBL" id="KV448449">
    <property type="protein sequence ID" value="OAX36002.1"/>
    <property type="molecule type" value="Genomic_DNA"/>
</dbReference>
<dbReference type="InParanoid" id="A0A1B7MTR3"/>
<dbReference type="AlphaFoldDB" id="A0A1B7MTR3"/>
<keyword evidence="3" id="KW-1185">Reference proteome</keyword>
<evidence type="ECO:0000313" key="2">
    <source>
        <dbReference type="EMBL" id="OAX36002.1"/>
    </source>
</evidence>
<feature type="chain" id="PRO_5008597601" evidence="1">
    <location>
        <begin position="22"/>
        <end position="295"/>
    </location>
</feature>
<evidence type="ECO:0000256" key="1">
    <source>
        <dbReference type="SAM" id="SignalP"/>
    </source>
</evidence>
<protein>
    <submittedName>
        <fullName evidence="2">Uncharacterized protein</fullName>
    </submittedName>
</protein>
<sequence>MSDLIIPFCALSIVMLVACRATRTRIPRIPRILTLRALRGMRNTSNAADTPTLTPSSDVLDLSTSADTQKRAKGWKKLAEGVEKCTEMFLPRRDVCFISFMQSTTLCNILAAFYDVDPETLSPIDVASTTNALNHGSDRCRRECIDRLVRRGALETILPVYEPMWHLAADTLTIANSDEDMRNAFLDFSENPTENQFCASKCKGTKPSVETYIKDVFHPKRPVDHIALSLGFGGLSWIEEGWALMATALVVAKAIDKVDDVRFILTQNPFDTDVGRDTRTRWNGLVIEKKEKANT</sequence>
<dbReference type="STRING" id="1314800.A0A1B7MTR3"/>
<gene>
    <name evidence="2" type="ORF">K503DRAFT_331813</name>
</gene>
<proteinExistence type="predicted"/>
<evidence type="ECO:0000313" key="3">
    <source>
        <dbReference type="Proteomes" id="UP000092154"/>
    </source>
</evidence>
<organism evidence="2 3">
    <name type="scientific">Rhizopogon vinicolor AM-OR11-026</name>
    <dbReference type="NCBI Taxonomy" id="1314800"/>
    <lineage>
        <taxon>Eukaryota</taxon>
        <taxon>Fungi</taxon>
        <taxon>Dikarya</taxon>
        <taxon>Basidiomycota</taxon>
        <taxon>Agaricomycotina</taxon>
        <taxon>Agaricomycetes</taxon>
        <taxon>Agaricomycetidae</taxon>
        <taxon>Boletales</taxon>
        <taxon>Suillineae</taxon>
        <taxon>Rhizopogonaceae</taxon>
        <taxon>Rhizopogon</taxon>
    </lineage>
</organism>
<feature type="signal peptide" evidence="1">
    <location>
        <begin position="1"/>
        <end position="21"/>
    </location>
</feature>
<reference evidence="2 3" key="1">
    <citation type="submission" date="2016-06" db="EMBL/GenBank/DDBJ databases">
        <title>Comparative genomics of the ectomycorrhizal sister species Rhizopogon vinicolor and Rhizopogon vesiculosus (Basidiomycota: Boletales) reveals a divergence of the mating type B locus.</title>
        <authorList>
            <consortium name="DOE Joint Genome Institute"/>
            <person name="Mujic A.B."/>
            <person name="Kuo A."/>
            <person name="Tritt A."/>
            <person name="Lipzen A."/>
            <person name="Chen C."/>
            <person name="Johnson J."/>
            <person name="Sharma A."/>
            <person name="Barry K."/>
            <person name="Grigoriev I.V."/>
            <person name="Spatafora J.W."/>
        </authorList>
    </citation>
    <scope>NUCLEOTIDE SEQUENCE [LARGE SCALE GENOMIC DNA]</scope>
    <source>
        <strain evidence="2 3">AM-OR11-026</strain>
    </source>
</reference>
<accession>A0A1B7MTR3</accession>
<name>A0A1B7MTR3_9AGAM</name>